<dbReference type="EC" id="2.7.7.23" evidence="4"/>
<dbReference type="EC" id="2.3.1.157" evidence="3"/>
<evidence type="ECO:0000256" key="4">
    <source>
        <dbReference type="ARBA" id="ARBA00012457"/>
    </source>
</evidence>
<dbReference type="PANTHER" id="PTHR43584">
    <property type="entry name" value="NUCLEOTIDYL TRANSFERASE"/>
    <property type="match status" value="1"/>
</dbReference>
<dbReference type="SUPFAM" id="SSF53448">
    <property type="entry name" value="Nucleotide-diphospho-sugar transferases"/>
    <property type="match status" value="1"/>
</dbReference>
<name>A0A3N6MBF7_NATCH</name>
<dbReference type="PANTHER" id="PTHR43584:SF8">
    <property type="entry name" value="N-ACETYLMURAMATE ALPHA-1-PHOSPHATE URIDYLYLTRANSFERASE"/>
    <property type="match status" value="1"/>
</dbReference>
<comment type="pathway">
    <text evidence="2">Nucleotide-sugar biosynthesis; UDP-N-acetyl-alpha-D-glucosamine biosynthesis; UDP-N-acetyl-alpha-D-glucosamine from N-acetyl-alpha-D-glucosamine 1-phosphate: step 1/1.</text>
</comment>
<protein>
    <recommendedName>
        <fullName evidence="5">Bifunctional protein GlmU</fullName>
        <ecNumber evidence="3">2.3.1.157</ecNumber>
        <ecNumber evidence="4">2.7.7.23</ecNumber>
    </recommendedName>
</protein>
<dbReference type="Pfam" id="PF25087">
    <property type="entry name" value="GMPPB_C"/>
    <property type="match status" value="1"/>
</dbReference>
<keyword evidence="6 15" id="KW-0808">Transferase</keyword>
<dbReference type="InterPro" id="IPR005835">
    <property type="entry name" value="NTP_transferase_dom"/>
</dbReference>
<dbReference type="PROSITE" id="PS00101">
    <property type="entry name" value="HEXAPEP_TRANSFERASES"/>
    <property type="match status" value="1"/>
</dbReference>
<feature type="domain" description="Nucleotidyl transferase" evidence="13">
    <location>
        <begin position="6"/>
        <end position="246"/>
    </location>
</feature>
<evidence type="ECO:0000256" key="9">
    <source>
        <dbReference type="ARBA" id="ARBA00023315"/>
    </source>
</evidence>
<gene>
    <name evidence="15" type="ORF">EA473_19580</name>
</gene>
<dbReference type="InterPro" id="IPR050065">
    <property type="entry name" value="GlmU-like"/>
</dbReference>
<dbReference type="GO" id="GO:0019134">
    <property type="term" value="F:glucosamine-1-phosphate N-acetyltransferase activity"/>
    <property type="evidence" value="ECO:0007669"/>
    <property type="project" value="UniProtKB-EC"/>
</dbReference>
<dbReference type="GO" id="GO:0003977">
    <property type="term" value="F:UDP-N-acetylglucosamine diphosphorylase activity"/>
    <property type="evidence" value="ECO:0007669"/>
    <property type="project" value="UniProtKB-EC"/>
</dbReference>
<evidence type="ECO:0000256" key="12">
    <source>
        <dbReference type="SAM" id="MobiDB-lite"/>
    </source>
</evidence>
<dbReference type="InterPro" id="IPR011004">
    <property type="entry name" value="Trimer_LpxA-like_sf"/>
</dbReference>
<dbReference type="Gene3D" id="3.90.550.10">
    <property type="entry name" value="Spore Coat Polysaccharide Biosynthesis Protein SpsA, Chain A"/>
    <property type="match status" value="1"/>
</dbReference>
<comment type="catalytic activity">
    <reaction evidence="10">
        <text>alpha-D-glucosamine 1-phosphate + acetyl-CoA = N-acetyl-alpha-D-glucosamine 1-phosphate + CoA + H(+)</text>
        <dbReference type="Rhea" id="RHEA:13725"/>
        <dbReference type="ChEBI" id="CHEBI:15378"/>
        <dbReference type="ChEBI" id="CHEBI:57287"/>
        <dbReference type="ChEBI" id="CHEBI:57288"/>
        <dbReference type="ChEBI" id="CHEBI:57776"/>
        <dbReference type="ChEBI" id="CHEBI:58516"/>
        <dbReference type="EC" id="2.3.1.157"/>
    </reaction>
</comment>
<comment type="pathway">
    <text evidence="1">Nucleotide-sugar biosynthesis; UDP-N-acetyl-alpha-D-glucosamine biosynthesis; N-acetyl-alpha-D-glucosamine 1-phosphate from alpha-D-glucosamine 6-phosphate (route II): step 2/2.</text>
</comment>
<dbReference type="Pfam" id="PF00483">
    <property type="entry name" value="NTP_transferase"/>
    <property type="match status" value="1"/>
</dbReference>
<evidence type="ECO:0000256" key="3">
    <source>
        <dbReference type="ARBA" id="ARBA00012225"/>
    </source>
</evidence>
<dbReference type="Gene3D" id="2.160.10.10">
    <property type="entry name" value="Hexapeptide repeat proteins"/>
    <property type="match status" value="1"/>
</dbReference>
<evidence type="ECO:0000256" key="7">
    <source>
        <dbReference type="ARBA" id="ARBA00022695"/>
    </source>
</evidence>
<keyword evidence="8" id="KW-0511">Multifunctional enzyme</keyword>
<evidence type="ECO:0000256" key="1">
    <source>
        <dbReference type="ARBA" id="ARBA00005166"/>
    </source>
</evidence>
<keyword evidence="9" id="KW-0012">Acyltransferase</keyword>
<evidence type="ECO:0000256" key="5">
    <source>
        <dbReference type="ARBA" id="ARBA00013414"/>
    </source>
</evidence>
<feature type="domain" description="Mannose-1-phosphate guanyltransferase C-terminal" evidence="14">
    <location>
        <begin position="281"/>
        <end position="397"/>
    </location>
</feature>
<dbReference type="OrthoDB" id="15372at2157"/>
<dbReference type="InterPro" id="IPR018357">
    <property type="entry name" value="Hexapep_transf_CS"/>
</dbReference>
<dbReference type="EMBL" id="REGA01000022">
    <property type="protein sequence ID" value="RQG90986.1"/>
    <property type="molecule type" value="Genomic_DNA"/>
</dbReference>
<dbReference type="Proteomes" id="UP000282323">
    <property type="component" value="Unassembled WGS sequence"/>
</dbReference>
<evidence type="ECO:0000256" key="6">
    <source>
        <dbReference type="ARBA" id="ARBA00022679"/>
    </source>
</evidence>
<dbReference type="AlphaFoldDB" id="A0A3N6MBF7"/>
<comment type="catalytic activity">
    <reaction evidence="11">
        <text>N-acetyl-alpha-D-glucosamine 1-phosphate + UTP + H(+) = UDP-N-acetyl-alpha-D-glucosamine + diphosphate</text>
        <dbReference type="Rhea" id="RHEA:13509"/>
        <dbReference type="ChEBI" id="CHEBI:15378"/>
        <dbReference type="ChEBI" id="CHEBI:33019"/>
        <dbReference type="ChEBI" id="CHEBI:46398"/>
        <dbReference type="ChEBI" id="CHEBI:57705"/>
        <dbReference type="ChEBI" id="CHEBI:57776"/>
        <dbReference type="EC" id="2.7.7.23"/>
    </reaction>
</comment>
<evidence type="ECO:0000256" key="11">
    <source>
        <dbReference type="ARBA" id="ARBA00048493"/>
    </source>
</evidence>
<keyword evidence="7" id="KW-0548">Nucleotidyltransferase</keyword>
<feature type="compositionally biased region" description="Basic and acidic residues" evidence="12">
    <location>
        <begin position="251"/>
        <end position="261"/>
    </location>
</feature>
<evidence type="ECO:0000259" key="13">
    <source>
        <dbReference type="Pfam" id="PF00483"/>
    </source>
</evidence>
<accession>A0A3N6MBF7</accession>
<keyword evidence="16" id="KW-1185">Reference proteome</keyword>
<evidence type="ECO:0000313" key="15">
    <source>
        <dbReference type="EMBL" id="RQG90986.1"/>
    </source>
</evidence>
<sequence length="414" mass="43454">MSALSAVVLAAGEGSRLRPLTRSRPKPMLPAATTPILARVLDELVDAGVTDITVVVGYRRERVQSYFGPTYRNVPLTYVGQRTQLGTGHALLAARADVDGSMLVINGDQIVDRRIISDVVSAHEGSDSVATLGLLRRPDVGEYGGVIVDDGGRTEDDPSVPIVDLVERPRDDRDYLLNAGVYALEPAIFEAIAETEPRTGEHSLIDAIAHLVSSCDDSSPPVRGVESDGLWVDATYPWDLLEVAAELFDRETGGSDTDGRGRQARPVSPSASVHDRAIVREPAVVADDCEIGPGAVVGPYACLGENVTVDAGAVVEHSVLDTDTRVGPNATVVECVTGQRVEIGADTTIPGGPGDVRVGDRVFEGENLGAVLADRVRDEGGVTYVPGAVVGPNATVRAGGTVRGTVVEGTEVRS</sequence>
<proteinExistence type="predicted"/>
<comment type="caution">
    <text evidence="15">The sequence shown here is derived from an EMBL/GenBank/DDBJ whole genome shotgun (WGS) entry which is preliminary data.</text>
</comment>
<dbReference type="SUPFAM" id="SSF51161">
    <property type="entry name" value="Trimeric LpxA-like enzymes"/>
    <property type="match status" value="1"/>
</dbReference>
<evidence type="ECO:0000256" key="2">
    <source>
        <dbReference type="ARBA" id="ARBA00005208"/>
    </source>
</evidence>
<dbReference type="RefSeq" id="WP_124197263.1">
    <property type="nucleotide sequence ID" value="NZ_REGA01000022.1"/>
</dbReference>
<dbReference type="InterPro" id="IPR056729">
    <property type="entry name" value="GMPPB_C"/>
</dbReference>
<evidence type="ECO:0000256" key="8">
    <source>
        <dbReference type="ARBA" id="ARBA00023268"/>
    </source>
</evidence>
<evidence type="ECO:0000259" key="14">
    <source>
        <dbReference type="Pfam" id="PF25087"/>
    </source>
</evidence>
<dbReference type="InterPro" id="IPR029044">
    <property type="entry name" value="Nucleotide-diphossugar_trans"/>
</dbReference>
<feature type="region of interest" description="Disordered" evidence="12">
    <location>
        <begin position="251"/>
        <end position="273"/>
    </location>
</feature>
<dbReference type="CDD" id="cd04181">
    <property type="entry name" value="NTP_transferase"/>
    <property type="match status" value="1"/>
</dbReference>
<evidence type="ECO:0000313" key="16">
    <source>
        <dbReference type="Proteomes" id="UP000282323"/>
    </source>
</evidence>
<reference evidence="15 16" key="1">
    <citation type="submission" date="2018-10" db="EMBL/GenBank/DDBJ databases">
        <title>Natrarchaeobius chitinivorans gen. nov., sp. nov., and Natrarchaeobius haloalkaliphilus sp. nov., alkaliphilic, chitin-utilizing haloarchaea from hypersaline alkaline lakes.</title>
        <authorList>
            <person name="Sorokin D.Y."/>
            <person name="Elcheninov A.G."/>
            <person name="Kostrikina N.A."/>
            <person name="Bale N.J."/>
            <person name="Sinninghe Damste J.S."/>
            <person name="Khijniak T.V."/>
            <person name="Kublanov I.V."/>
            <person name="Toshchakov S.V."/>
        </authorList>
    </citation>
    <scope>NUCLEOTIDE SEQUENCE [LARGE SCALE GENOMIC DNA]</scope>
    <source>
        <strain evidence="15 16">AArcht4T</strain>
    </source>
</reference>
<organism evidence="15 16">
    <name type="scientific">Natrarchaeobius chitinivorans</name>
    <dbReference type="NCBI Taxonomy" id="1679083"/>
    <lineage>
        <taxon>Archaea</taxon>
        <taxon>Methanobacteriati</taxon>
        <taxon>Methanobacteriota</taxon>
        <taxon>Stenosarchaea group</taxon>
        <taxon>Halobacteria</taxon>
        <taxon>Halobacteriales</taxon>
        <taxon>Natrialbaceae</taxon>
        <taxon>Natrarchaeobius</taxon>
    </lineage>
</organism>
<evidence type="ECO:0000256" key="10">
    <source>
        <dbReference type="ARBA" id="ARBA00048247"/>
    </source>
</evidence>